<evidence type="ECO:0000313" key="11">
    <source>
        <dbReference type="EMBL" id="RCK70675.1"/>
    </source>
</evidence>
<dbReference type="EC" id="2.7.13.3" evidence="3"/>
<evidence type="ECO:0000313" key="12">
    <source>
        <dbReference type="Proteomes" id="UP000252770"/>
    </source>
</evidence>
<dbReference type="PRINTS" id="PR00344">
    <property type="entry name" value="BCTRLSENSOR"/>
</dbReference>
<evidence type="ECO:0000256" key="1">
    <source>
        <dbReference type="ARBA" id="ARBA00000085"/>
    </source>
</evidence>
<keyword evidence="6 11" id="KW-0418">Kinase</keyword>
<protein>
    <recommendedName>
        <fullName evidence="8">Sensor-like histidine kinase SenX3</fullName>
        <ecNumber evidence="3">2.7.13.3</ecNumber>
    </recommendedName>
</protein>
<dbReference type="SUPFAM" id="SSF55874">
    <property type="entry name" value="ATPase domain of HSP90 chaperone/DNA topoisomerase II/histidine kinase"/>
    <property type="match status" value="1"/>
</dbReference>
<dbReference type="Pfam" id="PF02518">
    <property type="entry name" value="HATPase_c"/>
    <property type="match status" value="1"/>
</dbReference>
<dbReference type="AlphaFoldDB" id="A0A367YXP2"/>
<dbReference type="SUPFAM" id="SSF47384">
    <property type="entry name" value="Homodimeric domain of signal transducing histidine kinase"/>
    <property type="match status" value="1"/>
</dbReference>
<evidence type="ECO:0000256" key="7">
    <source>
        <dbReference type="ARBA" id="ARBA00023012"/>
    </source>
</evidence>
<evidence type="ECO:0000256" key="4">
    <source>
        <dbReference type="ARBA" id="ARBA00022553"/>
    </source>
</evidence>
<dbReference type="PANTHER" id="PTHR45453">
    <property type="entry name" value="PHOSPHATE REGULON SENSOR PROTEIN PHOR"/>
    <property type="match status" value="1"/>
</dbReference>
<dbReference type="SMART" id="SM00387">
    <property type="entry name" value="HATPase_c"/>
    <property type="match status" value="1"/>
</dbReference>
<dbReference type="CDD" id="cd00082">
    <property type="entry name" value="HisKA"/>
    <property type="match status" value="1"/>
</dbReference>
<dbReference type="RefSeq" id="WP_114125655.1">
    <property type="nucleotide sequence ID" value="NZ_QOUI01000002.1"/>
</dbReference>
<keyword evidence="4" id="KW-0597">Phosphoprotein</keyword>
<dbReference type="InterPro" id="IPR036890">
    <property type="entry name" value="HATPase_C_sf"/>
</dbReference>
<feature type="domain" description="Histidine kinase" evidence="10">
    <location>
        <begin position="118"/>
        <end position="338"/>
    </location>
</feature>
<evidence type="ECO:0000256" key="2">
    <source>
        <dbReference type="ARBA" id="ARBA00004236"/>
    </source>
</evidence>
<organism evidence="11 12">
    <name type="scientific">Desertihabitans brevis</name>
    <dbReference type="NCBI Taxonomy" id="2268447"/>
    <lineage>
        <taxon>Bacteria</taxon>
        <taxon>Bacillati</taxon>
        <taxon>Actinomycetota</taxon>
        <taxon>Actinomycetes</taxon>
        <taxon>Propionibacteriales</taxon>
        <taxon>Propionibacteriaceae</taxon>
        <taxon>Desertihabitans</taxon>
    </lineage>
</organism>
<dbReference type="Gene3D" id="1.10.287.130">
    <property type="match status" value="1"/>
</dbReference>
<evidence type="ECO:0000256" key="3">
    <source>
        <dbReference type="ARBA" id="ARBA00012438"/>
    </source>
</evidence>
<keyword evidence="7" id="KW-0902">Two-component regulatory system</keyword>
<dbReference type="InterPro" id="IPR004358">
    <property type="entry name" value="Sig_transdc_His_kin-like_C"/>
</dbReference>
<feature type="region of interest" description="Disordered" evidence="9">
    <location>
        <begin position="329"/>
        <end position="379"/>
    </location>
</feature>
<dbReference type="FunFam" id="3.30.565.10:FF:000006">
    <property type="entry name" value="Sensor histidine kinase WalK"/>
    <property type="match status" value="1"/>
</dbReference>
<dbReference type="Pfam" id="PF00512">
    <property type="entry name" value="HisKA"/>
    <property type="match status" value="1"/>
</dbReference>
<dbReference type="PROSITE" id="PS50109">
    <property type="entry name" value="HIS_KIN"/>
    <property type="match status" value="1"/>
</dbReference>
<evidence type="ECO:0000256" key="8">
    <source>
        <dbReference type="ARBA" id="ARBA00039401"/>
    </source>
</evidence>
<feature type="compositionally biased region" description="Basic and acidic residues" evidence="9">
    <location>
        <begin position="364"/>
        <end position="379"/>
    </location>
</feature>
<dbReference type="Proteomes" id="UP000252770">
    <property type="component" value="Unassembled WGS sequence"/>
</dbReference>
<dbReference type="InterPro" id="IPR050351">
    <property type="entry name" value="BphY/WalK/GraS-like"/>
</dbReference>
<dbReference type="SMART" id="SM00388">
    <property type="entry name" value="HisKA"/>
    <property type="match status" value="1"/>
</dbReference>
<dbReference type="EMBL" id="QOUI01000002">
    <property type="protein sequence ID" value="RCK70675.1"/>
    <property type="molecule type" value="Genomic_DNA"/>
</dbReference>
<accession>A0A367YXP2</accession>
<dbReference type="GO" id="GO:0005886">
    <property type="term" value="C:plasma membrane"/>
    <property type="evidence" value="ECO:0007669"/>
    <property type="project" value="UniProtKB-SubCell"/>
</dbReference>
<dbReference type="InterPro" id="IPR003661">
    <property type="entry name" value="HisK_dim/P_dom"/>
</dbReference>
<dbReference type="CDD" id="cd00075">
    <property type="entry name" value="HATPase"/>
    <property type="match status" value="1"/>
</dbReference>
<proteinExistence type="predicted"/>
<comment type="caution">
    <text evidence="11">The sequence shown here is derived from an EMBL/GenBank/DDBJ whole genome shotgun (WGS) entry which is preliminary data.</text>
</comment>
<dbReference type="GO" id="GO:0016036">
    <property type="term" value="P:cellular response to phosphate starvation"/>
    <property type="evidence" value="ECO:0007669"/>
    <property type="project" value="TreeGrafter"/>
</dbReference>
<dbReference type="GO" id="GO:0000155">
    <property type="term" value="F:phosphorelay sensor kinase activity"/>
    <property type="evidence" value="ECO:0007669"/>
    <property type="project" value="InterPro"/>
</dbReference>
<dbReference type="Gene3D" id="3.30.565.10">
    <property type="entry name" value="Histidine kinase-like ATPase, C-terminal domain"/>
    <property type="match status" value="1"/>
</dbReference>
<sequence>MPQVAVPDGVSQMLGVLRSAGVVVGPLDEVLQSTEEARVLGLVRGSRVAHRELLELVRQVRTERRVHSLDLTLPRGQDQEGHFAVRVAPLTEELCVILAEDRTTAVRLEAIRRDFVTNVSHELKTPIGAISLLSEAVVEAADDPDTVRSFAGRMQHESARLTGLVAQIIQLSGVQADDPLLSPRRVEVGEVLAEAVDVCRVDADDRGITLTVVPGEDLAVVGDETQLAMAVSNLVRNAVLYSEPGGRVVVSARRRQEEDDSLVEIRVTDNGIGIAQADLKRIFERFYRVDYARSRANGGNGLGLSIVKHIAAAHRGVVDVWSKPGQGSTFTISLPEHSVDESEPAPGFADPEPPPPAPAAPKSARPDPADPDSEKELER</sequence>
<keyword evidence="12" id="KW-1185">Reference proteome</keyword>
<dbReference type="InterPro" id="IPR003594">
    <property type="entry name" value="HATPase_dom"/>
</dbReference>
<name>A0A367YXP2_9ACTN</name>
<evidence type="ECO:0000256" key="5">
    <source>
        <dbReference type="ARBA" id="ARBA00022679"/>
    </source>
</evidence>
<reference evidence="11 12" key="1">
    <citation type="submission" date="2018-07" db="EMBL/GenBank/DDBJ databases">
        <title>Desertimonas flava gen. nov. sp. nov.</title>
        <authorList>
            <person name="Liu S."/>
        </authorList>
    </citation>
    <scope>NUCLEOTIDE SEQUENCE [LARGE SCALE GENOMIC DNA]</scope>
    <source>
        <strain evidence="11 12">16Sb5-5</strain>
    </source>
</reference>
<keyword evidence="5" id="KW-0808">Transferase</keyword>
<dbReference type="InterPro" id="IPR005467">
    <property type="entry name" value="His_kinase_dom"/>
</dbReference>
<dbReference type="GO" id="GO:0004721">
    <property type="term" value="F:phosphoprotein phosphatase activity"/>
    <property type="evidence" value="ECO:0007669"/>
    <property type="project" value="TreeGrafter"/>
</dbReference>
<evidence type="ECO:0000259" key="10">
    <source>
        <dbReference type="PROSITE" id="PS50109"/>
    </source>
</evidence>
<evidence type="ECO:0000256" key="6">
    <source>
        <dbReference type="ARBA" id="ARBA00022777"/>
    </source>
</evidence>
<evidence type="ECO:0000256" key="9">
    <source>
        <dbReference type="SAM" id="MobiDB-lite"/>
    </source>
</evidence>
<dbReference type="InterPro" id="IPR036097">
    <property type="entry name" value="HisK_dim/P_sf"/>
</dbReference>
<comment type="catalytic activity">
    <reaction evidence="1">
        <text>ATP + protein L-histidine = ADP + protein N-phospho-L-histidine.</text>
        <dbReference type="EC" id="2.7.13.3"/>
    </reaction>
</comment>
<gene>
    <name evidence="11" type="ORF">DT076_04480</name>
</gene>
<dbReference type="PANTHER" id="PTHR45453:SF1">
    <property type="entry name" value="PHOSPHATE REGULON SENSOR PROTEIN PHOR"/>
    <property type="match status" value="1"/>
</dbReference>
<comment type="subcellular location">
    <subcellularLocation>
        <location evidence="2">Cell membrane</location>
    </subcellularLocation>
</comment>